<evidence type="ECO:0000313" key="1">
    <source>
        <dbReference type="EMBL" id="GGW69019.1"/>
    </source>
</evidence>
<protein>
    <submittedName>
        <fullName evidence="1">Uncharacterized protein</fullName>
    </submittedName>
</protein>
<accession>A0A918JB24</accession>
<sequence>MPAVLIRVVDWDPRRVPADRRPGPARLPGPGSGQARAWGDARLTLWGAYSRSQTQGTPSDLLFLADRSL</sequence>
<proteinExistence type="predicted"/>
<dbReference type="AlphaFoldDB" id="A0A918JB24"/>
<gene>
    <name evidence="1" type="ORF">GCM10010503_52770</name>
</gene>
<comment type="caution">
    <text evidence="1">The sequence shown here is derived from an EMBL/GenBank/DDBJ whole genome shotgun (WGS) entry which is preliminary data.</text>
</comment>
<dbReference type="EMBL" id="BMUE01000013">
    <property type="protein sequence ID" value="GGW69019.1"/>
    <property type="molecule type" value="Genomic_DNA"/>
</dbReference>
<name>A0A918JB24_9ACTN</name>
<evidence type="ECO:0000313" key="2">
    <source>
        <dbReference type="Proteomes" id="UP000620224"/>
    </source>
</evidence>
<keyword evidence="2" id="KW-1185">Reference proteome</keyword>
<dbReference type="Proteomes" id="UP000620224">
    <property type="component" value="Unassembled WGS sequence"/>
</dbReference>
<reference evidence="1" key="2">
    <citation type="submission" date="2020-09" db="EMBL/GenBank/DDBJ databases">
        <authorList>
            <person name="Sun Q."/>
            <person name="Ohkuma M."/>
        </authorList>
    </citation>
    <scope>NUCLEOTIDE SEQUENCE</scope>
    <source>
        <strain evidence="1">JCM 4490</strain>
    </source>
</reference>
<reference evidence="1" key="1">
    <citation type="journal article" date="2014" name="Int. J. Syst. Evol. Microbiol.">
        <title>Complete genome sequence of Corynebacterium casei LMG S-19264T (=DSM 44701T), isolated from a smear-ripened cheese.</title>
        <authorList>
            <consortium name="US DOE Joint Genome Institute (JGI-PGF)"/>
            <person name="Walter F."/>
            <person name="Albersmeier A."/>
            <person name="Kalinowski J."/>
            <person name="Ruckert C."/>
        </authorList>
    </citation>
    <scope>NUCLEOTIDE SEQUENCE</scope>
    <source>
        <strain evidence="1">JCM 4490</strain>
    </source>
</reference>
<organism evidence="1 2">
    <name type="scientific">Streptomyces lucensis JCM 4490</name>
    <dbReference type="NCBI Taxonomy" id="1306176"/>
    <lineage>
        <taxon>Bacteria</taxon>
        <taxon>Bacillati</taxon>
        <taxon>Actinomycetota</taxon>
        <taxon>Actinomycetes</taxon>
        <taxon>Kitasatosporales</taxon>
        <taxon>Streptomycetaceae</taxon>
        <taxon>Streptomyces</taxon>
    </lineage>
</organism>